<protein>
    <submittedName>
        <fullName evidence="3">Uncharacterized protein isoform 1</fullName>
    </submittedName>
</protein>
<evidence type="ECO:0000256" key="1">
    <source>
        <dbReference type="SAM" id="MobiDB-lite"/>
    </source>
</evidence>
<dbReference type="InterPro" id="IPR029480">
    <property type="entry name" value="Transpos_assoc"/>
</dbReference>
<accession>A0A061GRK5</accession>
<sequence length="183" mass="21321">MTGDRSWMYRRLTSDGFIKDEFVNGVNEFINFARSKSTFMWDNKIRCPCFRCNNNKFLNSDTVTKHILRKAFTGAYTIWSLHGKDDVGQSSRSRDRIEPYASNEEHEDYREPTCEEEIENPYTRMVRDAIGPEVAFNHGYENESRFVEEDPNPNAFSFYSLLSNVEEPLWSGCTKYTTLSAVS</sequence>
<dbReference type="Gramene" id="EOY31788">
    <property type="protein sequence ID" value="EOY31788"/>
    <property type="gene ID" value="TCM_038916"/>
</dbReference>
<evidence type="ECO:0000313" key="4">
    <source>
        <dbReference type="Proteomes" id="UP000026915"/>
    </source>
</evidence>
<dbReference type="AlphaFoldDB" id="A0A061GRK5"/>
<dbReference type="OMA" id="NEEHEDY"/>
<feature type="domain" description="Transposase-associated" evidence="2">
    <location>
        <begin position="5"/>
        <end position="83"/>
    </location>
</feature>
<evidence type="ECO:0000313" key="3">
    <source>
        <dbReference type="EMBL" id="EOY31787.1"/>
    </source>
</evidence>
<dbReference type="Pfam" id="PF13963">
    <property type="entry name" value="Transpos_assoc"/>
    <property type="match status" value="1"/>
</dbReference>
<dbReference type="HOGENOM" id="CLU_115616_1_1_1"/>
<gene>
    <name evidence="3" type="ORF">TCM_038916</name>
</gene>
<dbReference type="EMBL" id="CM001887">
    <property type="protein sequence ID" value="EOY31787.1"/>
    <property type="molecule type" value="Genomic_DNA"/>
</dbReference>
<name>A0A061GRK5_THECC</name>
<feature type="region of interest" description="Disordered" evidence="1">
    <location>
        <begin position="85"/>
        <end position="113"/>
    </location>
</feature>
<evidence type="ECO:0000259" key="2">
    <source>
        <dbReference type="Pfam" id="PF13963"/>
    </source>
</evidence>
<keyword evidence="4" id="KW-1185">Reference proteome</keyword>
<proteinExistence type="predicted"/>
<reference evidence="3 4" key="1">
    <citation type="journal article" date="2013" name="Genome Biol.">
        <title>The genome sequence of the most widely cultivated cacao type and its use to identify candidate genes regulating pod color.</title>
        <authorList>
            <person name="Motamayor J.C."/>
            <person name="Mockaitis K."/>
            <person name="Schmutz J."/>
            <person name="Haiminen N."/>
            <person name="Iii D.L."/>
            <person name="Cornejo O."/>
            <person name="Findley S.D."/>
            <person name="Zheng P."/>
            <person name="Utro F."/>
            <person name="Royaert S."/>
            <person name="Saski C."/>
            <person name="Jenkins J."/>
            <person name="Podicheti R."/>
            <person name="Zhao M."/>
            <person name="Scheffler B.E."/>
            <person name="Stack J.C."/>
            <person name="Feltus F.A."/>
            <person name="Mustiga G.M."/>
            <person name="Amores F."/>
            <person name="Phillips W."/>
            <person name="Marelli J.P."/>
            <person name="May G.D."/>
            <person name="Shapiro H."/>
            <person name="Ma J."/>
            <person name="Bustamante C.D."/>
            <person name="Schnell R.J."/>
            <person name="Main D."/>
            <person name="Gilbert D."/>
            <person name="Parida L."/>
            <person name="Kuhn D.N."/>
        </authorList>
    </citation>
    <scope>NUCLEOTIDE SEQUENCE [LARGE SCALE GENOMIC DNA]</scope>
    <source>
        <strain evidence="4">cv. Matina 1-6</strain>
    </source>
</reference>
<dbReference type="Proteomes" id="UP000026915">
    <property type="component" value="Chromosome 9"/>
</dbReference>
<dbReference type="STRING" id="3641.A0A061GRK5"/>
<dbReference type="eggNOG" id="ENOG502SJ6I">
    <property type="taxonomic scope" value="Eukaryota"/>
</dbReference>
<dbReference type="EMBL" id="CM001887">
    <property type="protein sequence ID" value="EOY31788.1"/>
    <property type="molecule type" value="Genomic_DNA"/>
</dbReference>
<dbReference type="Gramene" id="EOY31787">
    <property type="protein sequence ID" value="EOY31787"/>
    <property type="gene ID" value="TCM_038916"/>
</dbReference>
<organism evidence="3 4">
    <name type="scientific">Theobroma cacao</name>
    <name type="common">Cacao</name>
    <name type="synonym">Cocoa</name>
    <dbReference type="NCBI Taxonomy" id="3641"/>
    <lineage>
        <taxon>Eukaryota</taxon>
        <taxon>Viridiplantae</taxon>
        <taxon>Streptophyta</taxon>
        <taxon>Embryophyta</taxon>
        <taxon>Tracheophyta</taxon>
        <taxon>Spermatophyta</taxon>
        <taxon>Magnoliopsida</taxon>
        <taxon>eudicotyledons</taxon>
        <taxon>Gunneridae</taxon>
        <taxon>Pentapetalae</taxon>
        <taxon>rosids</taxon>
        <taxon>malvids</taxon>
        <taxon>Malvales</taxon>
        <taxon>Malvaceae</taxon>
        <taxon>Byttnerioideae</taxon>
        <taxon>Theobroma</taxon>
    </lineage>
</organism>
<dbReference type="InParanoid" id="A0A061GRK5"/>